<keyword evidence="3" id="KW-1185">Reference proteome</keyword>
<dbReference type="OrthoDB" id="964202at2"/>
<evidence type="ECO:0000313" key="3">
    <source>
        <dbReference type="Proteomes" id="UP000274271"/>
    </source>
</evidence>
<reference evidence="2 3" key="1">
    <citation type="submission" date="2018-11" db="EMBL/GenBank/DDBJ databases">
        <authorList>
            <person name="Zhou Z."/>
            <person name="Wang G."/>
        </authorList>
    </citation>
    <scope>NUCLEOTIDE SEQUENCE [LARGE SCALE GENOMIC DNA]</scope>
    <source>
        <strain evidence="2 3">KCTC42998</strain>
    </source>
</reference>
<feature type="transmembrane region" description="Helical" evidence="1">
    <location>
        <begin position="37"/>
        <end position="55"/>
    </location>
</feature>
<sequence length="78" mass="9006">MRTPEDDHTPGAFRTLFSEDETREFYRPEIQLPTRRIAFWSIGASCLLAGALVMSRLQGQNRPVMPLKPVRHLLKIQL</sequence>
<dbReference type="RefSeq" id="WP_124906287.1">
    <property type="nucleotide sequence ID" value="NZ_RQJP01000002.1"/>
</dbReference>
<dbReference type="AlphaFoldDB" id="A0A3P1CN78"/>
<evidence type="ECO:0000256" key="1">
    <source>
        <dbReference type="SAM" id="Phobius"/>
    </source>
</evidence>
<gene>
    <name evidence="2" type="ORF">EHT87_09410</name>
</gene>
<keyword evidence="1" id="KW-1133">Transmembrane helix</keyword>
<organism evidence="2 3">
    <name type="scientific">Larkinella knui</name>
    <dbReference type="NCBI Taxonomy" id="2025310"/>
    <lineage>
        <taxon>Bacteria</taxon>
        <taxon>Pseudomonadati</taxon>
        <taxon>Bacteroidota</taxon>
        <taxon>Cytophagia</taxon>
        <taxon>Cytophagales</taxon>
        <taxon>Spirosomataceae</taxon>
        <taxon>Larkinella</taxon>
    </lineage>
</organism>
<protein>
    <submittedName>
        <fullName evidence="2">Uncharacterized protein</fullName>
    </submittedName>
</protein>
<accession>A0A3P1CN78</accession>
<comment type="caution">
    <text evidence="2">The sequence shown here is derived from an EMBL/GenBank/DDBJ whole genome shotgun (WGS) entry which is preliminary data.</text>
</comment>
<dbReference type="Proteomes" id="UP000274271">
    <property type="component" value="Unassembled WGS sequence"/>
</dbReference>
<proteinExistence type="predicted"/>
<dbReference type="EMBL" id="RQJP01000002">
    <property type="protein sequence ID" value="RRB14777.1"/>
    <property type="molecule type" value="Genomic_DNA"/>
</dbReference>
<keyword evidence="1" id="KW-0472">Membrane</keyword>
<name>A0A3P1CN78_9BACT</name>
<keyword evidence="1" id="KW-0812">Transmembrane</keyword>
<evidence type="ECO:0000313" key="2">
    <source>
        <dbReference type="EMBL" id="RRB14777.1"/>
    </source>
</evidence>